<dbReference type="EMBL" id="AP017378">
    <property type="protein sequence ID" value="BBD07094.1"/>
    <property type="molecule type" value="Genomic_DNA"/>
</dbReference>
<keyword evidence="3 5" id="KW-0949">S-adenosyl-L-methionine</keyword>
<keyword evidence="1 5" id="KW-0489">Methyltransferase</keyword>
<dbReference type="GO" id="GO:0003676">
    <property type="term" value="F:nucleic acid binding"/>
    <property type="evidence" value="ECO:0007669"/>
    <property type="project" value="InterPro"/>
</dbReference>
<dbReference type="Gene3D" id="3.40.50.150">
    <property type="entry name" value="Vaccinia Virus protein VP39"/>
    <property type="match status" value="1"/>
</dbReference>
<dbReference type="PANTHER" id="PTHR18895">
    <property type="entry name" value="HEMK METHYLTRANSFERASE"/>
    <property type="match status" value="1"/>
</dbReference>
<comment type="catalytic activity">
    <reaction evidence="4 5">
        <text>L-glutaminyl-[peptide chain release factor] + S-adenosyl-L-methionine = N(5)-methyl-L-glutaminyl-[peptide chain release factor] + S-adenosyl-L-homocysteine + H(+)</text>
        <dbReference type="Rhea" id="RHEA:42896"/>
        <dbReference type="Rhea" id="RHEA-COMP:10271"/>
        <dbReference type="Rhea" id="RHEA-COMP:10272"/>
        <dbReference type="ChEBI" id="CHEBI:15378"/>
        <dbReference type="ChEBI" id="CHEBI:30011"/>
        <dbReference type="ChEBI" id="CHEBI:57856"/>
        <dbReference type="ChEBI" id="CHEBI:59789"/>
        <dbReference type="ChEBI" id="CHEBI:61891"/>
        <dbReference type="EC" id="2.1.1.297"/>
    </reaction>
</comment>
<evidence type="ECO:0000256" key="5">
    <source>
        <dbReference type="HAMAP-Rule" id="MF_02126"/>
    </source>
</evidence>
<dbReference type="InterPro" id="IPR040758">
    <property type="entry name" value="PrmC_N"/>
</dbReference>
<dbReference type="KEGG" id="dfl:DFE_0368"/>
<dbReference type="HAMAP" id="MF_02126">
    <property type="entry name" value="RF_methyltr_PrmC"/>
    <property type="match status" value="1"/>
</dbReference>
<evidence type="ECO:0000256" key="1">
    <source>
        <dbReference type="ARBA" id="ARBA00022603"/>
    </source>
</evidence>
<dbReference type="AlphaFoldDB" id="A0A2Z6AV35"/>
<evidence type="ECO:0000259" key="7">
    <source>
        <dbReference type="Pfam" id="PF17827"/>
    </source>
</evidence>
<evidence type="ECO:0000313" key="8">
    <source>
        <dbReference type="EMBL" id="BBD07094.1"/>
    </source>
</evidence>
<feature type="binding site" evidence="5">
    <location>
        <begin position="193"/>
        <end position="196"/>
    </location>
    <ligand>
        <name>substrate</name>
    </ligand>
</feature>
<dbReference type="InterPro" id="IPR029063">
    <property type="entry name" value="SAM-dependent_MTases_sf"/>
</dbReference>
<dbReference type="CDD" id="cd02440">
    <property type="entry name" value="AdoMet_MTases"/>
    <property type="match status" value="1"/>
</dbReference>
<feature type="domain" description="Release factor glutamine methyltransferase N-terminal" evidence="7">
    <location>
        <begin position="11"/>
        <end position="80"/>
    </location>
</feature>
<dbReference type="InterPro" id="IPR007848">
    <property type="entry name" value="Small_mtfrase_dom"/>
</dbReference>
<protein>
    <recommendedName>
        <fullName evidence="5">Release factor glutamine methyltransferase</fullName>
        <shortName evidence="5">RF MTase</shortName>
        <ecNumber evidence="5">2.1.1.297</ecNumber>
    </recommendedName>
    <alternativeName>
        <fullName evidence="5">N5-glutamine methyltransferase PrmC</fullName>
    </alternativeName>
    <alternativeName>
        <fullName evidence="5">Protein-(glutamine-N5) MTase PrmC</fullName>
    </alternativeName>
    <alternativeName>
        <fullName evidence="5">Protein-glutamine N-methyltransferase PrmC</fullName>
    </alternativeName>
</protein>
<evidence type="ECO:0000256" key="4">
    <source>
        <dbReference type="ARBA" id="ARBA00048391"/>
    </source>
</evidence>
<dbReference type="Pfam" id="PF05175">
    <property type="entry name" value="MTS"/>
    <property type="match status" value="1"/>
</dbReference>
<feature type="binding site" evidence="5">
    <location>
        <position position="193"/>
    </location>
    <ligand>
        <name>S-adenosyl-L-methionine</name>
        <dbReference type="ChEBI" id="CHEBI:59789"/>
    </ligand>
</feature>
<evidence type="ECO:0000256" key="2">
    <source>
        <dbReference type="ARBA" id="ARBA00022679"/>
    </source>
</evidence>
<dbReference type="NCBIfam" id="TIGR03534">
    <property type="entry name" value="RF_mod_PrmC"/>
    <property type="match status" value="1"/>
</dbReference>
<dbReference type="EC" id="2.1.1.297" evidence="5"/>
<dbReference type="NCBIfam" id="TIGR00536">
    <property type="entry name" value="hemK_fam"/>
    <property type="match status" value="1"/>
</dbReference>
<dbReference type="Pfam" id="PF17827">
    <property type="entry name" value="PrmC_N"/>
    <property type="match status" value="1"/>
</dbReference>
<dbReference type="PROSITE" id="PS00092">
    <property type="entry name" value="N6_MTASE"/>
    <property type="match status" value="1"/>
</dbReference>
<comment type="similarity">
    <text evidence="5">Belongs to the protein N5-glutamine methyltransferase family. PrmC subfamily.</text>
</comment>
<evidence type="ECO:0000259" key="6">
    <source>
        <dbReference type="Pfam" id="PF05175"/>
    </source>
</evidence>
<keyword evidence="9" id="KW-1185">Reference proteome</keyword>
<sequence length="292" mass="31261">MVDHVLTIGALLAESDEILKGAGVDSPRLSSQILVGHALGLDRVRLVVERGRVLSAAEVSGIRSLVARRAAGEPVAYILGEKEFFGLAFRVNSDVLVPRPETEHLVEEVQRHFMPDQGFRFADFGTGSGCIAVTLAHLFPHAIGLAFDISIGALGVACGNARLLAVEQRIGFVQADLELPVVRGASLDLVVSNPPYVSEMEYGTVSHEVSDFEPRGALVPDVSGESDGLECYRALIPLAGCALRSGGWLIMEIGYDQGESVPQIVDNCSLFDSVNVVLDLAGRDRIVVAKRF</sequence>
<dbReference type="SUPFAM" id="SSF53335">
    <property type="entry name" value="S-adenosyl-L-methionine-dependent methyltransferases"/>
    <property type="match status" value="1"/>
</dbReference>
<reference evidence="8 9" key="1">
    <citation type="journal article" date="2018" name="Sci. Adv.">
        <title>Multi-heme cytochromes provide a pathway for survival in energy-limited environments.</title>
        <authorList>
            <person name="Deng X."/>
            <person name="Dohmae N."/>
            <person name="Nealson K.H."/>
            <person name="Hashimoto K."/>
            <person name="Okamoto A."/>
        </authorList>
    </citation>
    <scope>NUCLEOTIDE SEQUENCE [LARGE SCALE GENOMIC DNA]</scope>
    <source>
        <strain evidence="8 9">IS5</strain>
    </source>
</reference>
<dbReference type="GO" id="GO:0102559">
    <property type="term" value="F:peptide chain release factor N(5)-glutamine methyltransferase activity"/>
    <property type="evidence" value="ECO:0007669"/>
    <property type="project" value="UniProtKB-EC"/>
</dbReference>
<dbReference type="RefSeq" id="WP_126375999.1">
    <property type="nucleotide sequence ID" value="NZ_AP017378.1"/>
</dbReference>
<dbReference type="GO" id="GO:0032259">
    <property type="term" value="P:methylation"/>
    <property type="evidence" value="ECO:0007669"/>
    <property type="project" value="UniProtKB-KW"/>
</dbReference>
<organism evidence="8 9">
    <name type="scientific">Desulfovibrio ferrophilus</name>
    <dbReference type="NCBI Taxonomy" id="241368"/>
    <lineage>
        <taxon>Bacteria</taxon>
        <taxon>Pseudomonadati</taxon>
        <taxon>Thermodesulfobacteriota</taxon>
        <taxon>Desulfovibrionia</taxon>
        <taxon>Desulfovibrionales</taxon>
        <taxon>Desulfovibrionaceae</taxon>
        <taxon>Desulfovibrio</taxon>
    </lineage>
</organism>
<feature type="domain" description="Methyltransferase small" evidence="6">
    <location>
        <begin position="105"/>
        <end position="201"/>
    </location>
</feature>
<dbReference type="Proteomes" id="UP000269883">
    <property type="component" value="Chromosome"/>
</dbReference>
<dbReference type="PANTHER" id="PTHR18895:SF74">
    <property type="entry name" value="MTRF1L RELEASE FACTOR GLUTAMINE METHYLTRANSFERASE"/>
    <property type="match status" value="1"/>
</dbReference>
<feature type="binding site" evidence="5">
    <location>
        <begin position="125"/>
        <end position="129"/>
    </location>
    <ligand>
        <name>S-adenosyl-L-methionine</name>
        <dbReference type="ChEBI" id="CHEBI:59789"/>
    </ligand>
</feature>
<dbReference type="InterPro" id="IPR002052">
    <property type="entry name" value="DNA_methylase_N6_adenine_CS"/>
</dbReference>
<gene>
    <name evidence="5 8" type="primary">prmC</name>
    <name evidence="8" type="ORF">DFE_0368</name>
</gene>
<name>A0A2Z6AV35_9BACT</name>
<evidence type="ECO:0000256" key="3">
    <source>
        <dbReference type="ARBA" id="ARBA00022691"/>
    </source>
</evidence>
<comment type="function">
    <text evidence="5">Methylates the class 1 translation termination release factors RF1/PrfA and RF2/PrfB on the glutamine residue of the universally conserved GGQ motif.</text>
</comment>
<dbReference type="InterPro" id="IPR019874">
    <property type="entry name" value="RF_methyltr_PrmC"/>
</dbReference>
<dbReference type="Gene3D" id="1.10.8.10">
    <property type="entry name" value="DNA helicase RuvA subunit, C-terminal domain"/>
    <property type="match status" value="1"/>
</dbReference>
<accession>A0A2Z6AV35</accession>
<comment type="caution">
    <text evidence="5">Lacks conserved residue(s) required for the propagation of feature annotation.</text>
</comment>
<proteinExistence type="inferred from homology"/>
<keyword evidence="2 5" id="KW-0808">Transferase</keyword>
<feature type="binding site" evidence="5">
    <location>
        <position position="148"/>
    </location>
    <ligand>
        <name>S-adenosyl-L-methionine</name>
        <dbReference type="ChEBI" id="CHEBI:59789"/>
    </ligand>
</feature>
<dbReference type="InterPro" id="IPR050320">
    <property type="entry name" value="N5-glutamine_MTase"/>
</dbReference>
<evidence type="ECO:0000313" key="9">
    <source>
        <dbReference type="Proteomes" id="UP000269883"/>
    </source>
</evidence>
<dbReference type="InterPro" id="IPR004556">
    <property type="entry name" value="HemK-like"/>
</dbReference>
<dbReference type="OrthoDB" id="9800643at2"/>